<gene>
    <name evidence="14" type="ORF">NX782_05300</name>
</gene>
<dbReference type="InterPro" id="IPR000212">
    <property type="entry name" value="DNA_helicase_UvrD/REP"/>
</dbReference>
<keyword evidence="4 10" id="KW-0067">ATP-binding</keyword>
<evidence type="ECO:0000256" key="1">
    <source>
        <dbReference type="ARBA" id="ARBA00022741"/>
    </source>
</evidence>
<keyword evidence="5" id="KW-0413">Isomerase</keyword>
<sequence>MSTQANSQQAAILQSPHKVKLIAAVAGAGKTTTLAMEARQARDDGLSERGILALCFSRGARLRFHEKLKEEAGEDSSVFVMTVEDFARQLIEDLAERGRITRPVAHADVEGIRGELVAAAARVWQRYQEQGVRSDFNFGLDENNQHLDDIARRLAQLKAALATGEFAPKDNENFAEENDDDADYDESGDGELAGQPDPIADIIREYEAARHPYPDDFRWQGPNDAVADLVYLLQRQPSLAQELRRWSLYLVDEWHDVNAAEFELLARLRRGARLVVAGDKDQTINRERGADPVFSGQRFTDAYRADGKRFPLGMSYRFGPDAAALADRLTHNGCEGRPDRATNVRRVAYDPAQPGACARLVADTIREALQKGRPKPSNRDFAVVLRDVDQSIEIETALMEAKIPYKCDGFETFLLLPEILLLRGVLHYACGDYTALKGHAETCVQMVLALSRYFYLTRDPRHWNLEGAGRRSVLGYAQDEVRRTPEVLQSFFDGALLRETEFDSPQARQSKNLIRPVIAKMASLSPTATAYELLTMLREEVDLHDATSRAFVSRDRVVSARRSIDAFLRFASTHGQVPAAEFLARLTQMENDVALVRKSKNANSIGTRRSLVRVTTIQAAKGREWPYVLVPFLQQDEFVRTRDATNELRHLYVGLTRVMKELVLFEPDAASAGRRLAYLNS</sequence>
<evidence type="ECO:0000256" key="10">
    <source>
        <dbReference type="PROSITE-ProRule" id="PRU00560"/>
    </source>
</evidence>
<keyword evidence="15" id="KW-1185">Reference proteome</keyword>
<evidence type="ECO:0000256" key="6">
    <source>
        <dbReference type="ARBA" id="ARBA00034617"/>
    </source>
</evidence>
<dbReference type="PROSITE" id="PS51217">
    <property type="entry name" value="UVRD_HELICASE_CTER"/>
    <property type="match status" value="1"/>
</dbReference>
<accession>A0ABT2A358</accession>
<evidence type="ECO:0000259" key="13">
    <source>
        <dbReference type="PROSITE" id="PS51217"/>
    </source>
</evidence>
<keyword evidence="2 10" id="KW-0378">Hydrolase</keyword>
<evidence type="ECO:0000256" key="3">
    <source>
        <dbReference type="ARBA" id="ARBA00022806"/>
    </source>
</evidence>
<organism evidence="14 15">
    <name type="scientific">Massilia norwichensis</name>
    <dbReference type="NCBI Taxonomy" id="1442366"/>
    <lineage>
        <taxon>Bacteria</taxon>
        <taxon>Pseudomonadati</taxon>
        <taxon>Pseudomonadota</taxon>
        <taxon>Betaproteobacteria</taxon>
        <taxon>Burkholderiales</taxon>
        <taxon>Oxalobacteraceae</taxon>
        <taxon>Telluria group</taxon>
        <taxon>Massilia</taxon>
    </lineage>
</organism>
<evidence type="ECO:0000313" key="15">
    <source>
        <dbReference type="Proteomes" id="UP001205560"/>
    </source>
</evidence>
<dbReference type="Gene3D" id="1.10.486.10">
    <property type="entry name" value="PCRA, domain 4"/>
    <property type="match status" value="1"/>
</dbReference>
<comment type="caution">
    <text evidence="14">The sequence shown here is derived from an EMBL/GenBank/DDBJ whole genome shotgun (WGS) entry which is preliminary data.</text>
</comment>
<evidence type="ECO:0000259" key="12">
    <source>
        <dbReference type="PROSITE" id="PS51198"/>
    </source>
</evidence>
<dbReference type="PANTHER" id="PTHR11070:SF2">
    <property type="entry name" value="ATP-DEPENDENT DNA HELICASE SRS2"/>
    <property type="match status" value="1"/>
</dbReference>
<evidence type="ECO:0000313" key="14">
    <source>
        <dbReference type="EMBL" id="MCS0588613.1"/>
    </source>
</evidence>
<proteinExistence type="predicted"/>
<dbReference type="PROSITE" id="PS51198">
    <property type="entry name" value="UVRD_HELICASE_ATP_BIND"/>
    <property type="match status" value="1"/>
</dbReference>
<name>A0ABT2A358_9BURK</name>
<dbReference type="InterPro" id="IPR027417">
    <property type="entry name" value="P-loop_NTPase"/>
</dbReference>
<evidence type="ECO:0000256" key="7">
    <source>
        <dbReference type="ARBA" id="ARBA00034808"/>
    </source>
</evidence>
<evidence type="ECO:0000256" key="5">
    <source>
        <dbReference type="ARBA" id="ARBA00023235"/>
    </source>
</evidence>
<feature type="domain" description="UvrD-like helicase ATP-binding" evidence="12">
    <location>
        <begin position="3"/>
        <end position="319"/>
    </location>
</feature>
<evidence type="ECO:0000256" key="4">
    <source>
        <dbReference type="ARBA" id="ARBA00022840"/>
    </source>
</evidence>
<evidence type="ECO:0000256" key="11">
    <source>
        <dbReference type="SAM" id="MobiDB-lite"/>
    </source>
</evidence>
<evidence type="ECO:0000256" key="9">
    <source>
        <dbReference type="ARBA" id="ARBA00048988"/>
    </source>
</evidence>
<feature type="binding site" evidence="10">
    <location>
        <begin position="24"/>
        <end position="31"/>
    </location>
    <ligand>
        <name>ATP</name>
        <dbReference type="ChEBI" id="CHEBI:30616"/>
    </ligand>
</feature>
<dbReference type="Pfam" id="PF13538">
    <property type="entry name" value="UvrD_C_2"/>
    <property type="match status" value="1"/>
</dbReference>
<dbReference type="EMBL" id="JANUGX010000004">
    <property type="protein sequence ID" value="MCS0588613.1"/>
    <property type="molecule type" value="Genomic_DNA"/>
</dbReference>
<dbReference type="RefSeq" id="WP_258844368.1">
    <property type="nucleotide sequence ID" value="NZ_JANUGX010000004.1"/>
</dbReference>
<comment type="catalytic activity">
    <reaction evidence="6">
        <text>Couples ATP hydrolysis with the unwinding of duplex DNA by translocating in the 3'-5' direction.</text>
        <dbReference type="EC" id="5.6.2.4"/>
    </reaction>
</comment>
<reference evidence="14 15" key="1">
    <citation type="submission" date="2022-08" db="EMBL/GenBank/DDBJ databases">
        <title>Reclassification of Massilia species as members of the genera Telluria, Duganella, Pseudoduganella, Mokoshia gen. nov. and Zemynaea gen. nov. using orthogonal and non-orthogonal genome-based approaches.</title>
        <authorList>
            <person name="Bowman J.P."/>
        </authorList>
    </citation>
    <scope>NUCLEOTIDE SEQUENCE [LARGE SCALE GENOMIC DNA]</scope>
    <source>
        <strain evidence="14 15">LMG 28164</strain>
    </source>
</reference>
<dbReference type="Gene3D" id="3.40.50.300">
    <property type="entry name" value="P-loop containing nucleotide triphosphate hydrolases"/>
    <property type="match status" value="4"/>
</dbReference>
<feature type="domain" description="UvrD-like helicase C-terminal" evidence="13">
    <location>
        <begin position="316"/>
        <end position="622"/>
    </location>
</feature>
<dbReference type="EC" id="5.6.2.4" evidence="7"/>
<dbReference type="PANTHER" id="PTHR11070">
    <property type="entry name" value="UVRD / RECB / PCRA DNA HELICASE FAMILY MEMBER"/>
    <property type="match status" value="1"/>
</dbReference>
<feature type="region of interest" description="Disordered" evidence="11">
    <location>
        <begin position="168"/>
        <end position="196"/>
    </location>
</feature>
<dbReference type="InterPro" id="IPR014017">
    <property type="entry name" value="DNA_helicase_UvrD-like_C"/>
</dbReference>
<comment type="catalytic activity">
    <reaction evidence="9">
        <text>ATP + H2O = ADP + phosphate + H(+)</text>
        <dbReference type="Rhea" id="RHEA:13065"/>
        <dbReference type="ChEBI" id="CHEBI:15377"/>
        <dbReference type="ChEBI" id="CHEBI:15378"/>
        <dbReference type="ChEBI" id="CHEBI:30616"/>
        <dbReference type="ChEBI" id="CHEBI:43474"/>
        <dbReference type="ChEBI" id="CHEBI:456216"/>
        <dbReference type="EC" id="5.6.2.4"/>
    </reaction>
</comment>
<keyword evidence="1 10" id="KW-0547">Nucleotide-binding</keyword>
<evidence type="ECO:0000256" key="8">
    <source>
        <dbReference type="ARBA" id="ARBA00034923"/>
    </source>
</evidence>
<dbReference type="InterPro" id="IPR014016">
    <property type="entry name" value="UvrD-like_ATP-bd"/>
</dbReference>
<dbReference type="SUPFAM" id="SSF52540">
    <property type="entry name" value="P-loop containing nucleoside triphosphate hydrolases"/>
    <property type="match status" value="1"/>
</dbReference>
<evidence type="ECO:0000256" key="2">
    <source>
        <dbReference type="ARBA" id="ARBA00022801"/>
    </source>
</evidence>
<protein>
    <recommendedName>
        <fullName evidence="7">DNA 3'-5' helicase</fullName>
        <ecNumber evidence="7">5.6.2.4</ecNumber>
    </recommendedName>
    <alternativeName>
        <fullName evidence="8">DNA 3'-5' helicase II</fullName>
    </alternativeName>
</protein>
<dbReference type="Proteomes" id="UP001205560">
    <property type="component" value="Unassembled WGS sequence"/>
</dbReference>
<dbReference type="GO" id="GO:0004386">
    <property type="term" value="F:helicase activity"/>
    <property type="evidence" value="ECO:0007669"/>
    <property type="project" value="UniProtKB-KW"/>
</dbReference>
<dbReference type="InterPro" id="IPR027785">
    <property type="entry name" value="UvrD-like_helicase_C"/>
</dbReference>
<keyword evidence="3 10" id="KW-0347">Helicase</keyword>
<dbReference type="Pfam" id="PF00580">
    <property type="entry name" value="UvrD-helicase"/>
    <property type="match status" value="1"/>
</dbReference>
<feature type="compositionally biased region" description="Acidic residues" evidence="11">
    <location>
        <begin position="173"/>
        <end position="189"/>
    </location>
</feature>